<dbReference type="Pfam" id="PF03949">
    <property type="entry name" value="Malic_M"/>
    <property type="match status" value="1"/>
</dbReference>
<evidence type="ECO:0000256" key="6">
    <source>
        <dbReference type="RuleBase" id="RU003427"/>
    </source>
</evidence>
<keyword evidence="2" id="KW-0560">Oxidoreductase</keyword>
<dbReference type="OrthoDB" id="9805787at2"/>
<feature type="binding site" evidence="5">
    <location>
        <position position="170"/>
    </location>
    <ligand>
        <name>a divalent metal cation</name>
        <dbReference type="ChEBI" id="CHEBI:60240"/>
    </ligand>
</feature>
<feature type="binding site" evidence="5">
    <location>
        <position position="144"/>
    </location>
    <ligand>
        <name>a divalent metal cation</name>
        <dbReference type="ChEBI" id="CHEBI:60240"/>
    </ligand>
</feature>
<proteinExistence type="inferred from homology"/>
<dbReference type="InterPro" id="IPR037062">
    <property type="entry name" value="Malic_N_dom_sf"/>
</dbReference>
<dbReference type="GO" id="GO:0051287">
    <property type="term" value="F:NAD binding"/>
    <property type="evidence" value="ECO:0007669"/>
    <property type="project" value="InterPro"/>
</dbReference>
<protein>
    <submittedName>
        <fullName evidence="9">Malate dehydrogenase (Oxaloacetate-decarboxylating)</fullName>
    </submittedName>
</protein>
<dbReference type="PANTHER" id="PTHR43237">
    <property type="entry name" value="NADP-DEPENDENT MALIC ENZYME"/>
    <property type="match status" value="1"/>
</dbReference>
<evidence type="ECO:0000313" key="9">
    <source>
        <dbReference type="EMBL" id="SFT40453.1"/>
    </source>
</evidence>
<dbReference type="PANTHER" id="PTHR43237:SF4">
    <property type="entry name" value="NADP-DEPENDENT MALIC ENZYME"/>
    <property type="match status" value="1"/>
</dbReference>
<feature type="binding site" evidence="5">
    <location>
        <position position="145"/>
    </location>
    <ligand>
        <name>a divalent metal cation</name>
        <dbReference type="ChEBI" id="CHEBI:60240"/>
    </ligand>
</feature>
<sequence length="397" mass="40338">MGAETGSVGGGADRFSDDAAFAVHEGGKLVVRPTRPIETREDLALTYTPGVARVSSAIAAEPALARRFTWAPRVVAVVSDGTAVLGLGDIGPAAALPVMEGKACLFSEFAGLSSVPIVLSTTDVDAIVETVVAIAPSFGGINLEDISAPRCFEIEARLRERLDIPVMHDDQHGTAIVVLAALRNAARVTGRALGDLRVVVAGAGAAGIACTRILLGAGVGDICVADSRGVLHEGREDLNPVKRWVAEHTNRSGYAGTMTGALEGADVYLGLSGGSVPESAVASMAPGCIVFSLANPTPEVDPEMAARYAAVVATGRSDLPNQINNVLAFPGVFRGAIDAGATAITEEMKLAAAGAIAGVVGGDLAPGHVVPSPLDRRVATAVAEAVAACAREQGVTR</sequence>
<feature type="domain" description="Malic enzyme N-terminal" evidence="8">
    <location>
        <begin position="26"/>
        <end position="159"/>
    </location>
</feature>
<dbReference type="GO" id="GO:0016616">
    <property type="term" value="F:oxidoreductase activity, acting on the CH-OH group of donors, NAD or NADP as acceptor"/>
    <property type="evidence" value="ECO:0007669"/>
    <property type="project" value="InterPro"/>
</dbReference>
<dbReference type="Proteomes" id="UP000199546">
    <property type="component" value="Unassembled WGS sequence"/>
</dbReference>
<dbReference type="SMART" id="SM00919">
    <property type="entry name" value="Malic_M"/>
    <property type="match status" value="1"/>
</dbReference>
<dbReference type="InterPro" id="IPR001891">
    <property type="entry name" value="Malic_OxRdtase"/>
</dbReference>
<dbReference type="RefSeq" id="WP_093577939.1">
    <property type="nucleotide sequence ID" value="NZ_FPBA01000002.1"/>
</dbReference>
<dbReference type="EMBL" id="FPBA01000002">
    <property type="protein sequence ID" value="SFT40453.1"/>
    <property type="molecule type" value="Genomic_DNA"/>
</dbReference>
<dbReference type="STRING" id="1296565.SAMN05660657_00564"/>
<keyword evidence="10" id="KW-1185">Reference proteome</keyword>
<dbReference type="InterPro" id="IPR036291">
    <property type="entry name" value="NAD(P)-bd_dom_sf"/>
</dbReference>
<dbReference type="Pfam" id="PF00390">
    <property type="entry name" value="malic"/>
    <property type="match status" value="1"/>
</dbReference>
<dbReference type="InterPro" id="IPR012301">
    <property type="entry name" value="Malic_N_dom"/>
</dbReference>
<feature type="binding site" evidence="4">
    <location>
        <position position="295"/>
    </location>
    <ligand>
        <name>(S)-malate</name>
        <dbReference type="ChEBI" id="CHEBI:15589"/>
    </ligand>
</feature>
<dbReference type="GO" id="GO:0046872">
    <property type="term" value="F:metal ion binding"/>
    <property type="evidence" value="ECO:0007669"/>
    <property type="project" value="UniProtKB-KW"/>
</dbReference>
<dbReference type="Gene3D" id="3.40.50.10380">
    <property type="entry name" value="Malic enzyme, N-terminal domain"/>
    <property type="match status" value="1"/>
</dbReference>
<accession>A0A1I6XQU2</accession>
<dbReference type="InterPro" id="IPR046346">
    <property type="entry name" value="Aminoacid_DH-like_N_sf"/>
</dbReference>
<dbReference type="InterPro" id="IPR051674">
    <property type="entry name" value="Malate_Decarboxylase"/>
</dbReference>
<dbReference type="InterPro" id="IPR012302">
    <property type="entry name" value="Malic_NAD-bd"/>
</dbReference>
<evidence type="ECO:0000256" key="2">
    <source>
        <dbReference type="ARBA" id="ARBA00023002"/>
    </source>
</evidence>
<comment type="cofactor">
    <cofactor evidence="5">
        <name>Mg(2+)</name>
        <dbReference type="ChEBI" id="CHEBI:18420"/>
    </cofactor>
    <cofactor evidence="5">
        <name>Mn(2+)</name>
        <dbReference type="ChEBI" id="CHEBI:29035"/>
    </cofactor>
    <text evidence="5">Divalent metal cations. Prefers magnesium or manganese.</text>
</comment>
<dbReference type="SMART" id="SM01274">
    <property type="entry name" value="malic"/>
    <property type="match status" value="1"/>
</dbReference>
<dbReference type="GO" id="GO:0004470">
    <property type="term" value="F:malic enzyme activity"/>
    <property type="evidence" value="ECO:0007669"/>
    <property type="project" value="InterPro"/>
</dbReference>
<keyword evidence="5 6" id="KW-0479">Metal-binding</keyword>
<dbReference type="PRINTS" id="PR00072">
    <property type="entry name" value="MALOXRDTASE"/>
</dbReference>
<evidence type="ECO:0000256" key="4">
    <source>
        <dbReference type="PIRSR" id="PIRSR000106-2"/>
    </source>
</evidence>
<reference evidence="10" key="1">
    <citation type="submission" date="2016-10" db="EMBL/GenBank/DDBJ databases">
        <authorList>
            <person name="Varghese N."/>
            <person name="Submissions S."/>
        </authorList>
    </citation>
    <scope>NUCLEOTIDE SEQUENCE [LARGE SCALE GENOMIC DNA]</scope>
    <source>
        <strain evidence="10">DSM 46136</strain>
    </source>
</reference>
<dbReference type="AlphaFoldDB" id="A0A1I6XQU2"/>
<gene>
    <name evidence="9" type="ORF">SAMN05660657_00564</name>
</gene>
<dbReference type="PIRSF" id="PIRSF000106">
    <property type="entry name" value="ME"/>
    <property type="match status" value="1"/>
</dbReference>
<evidence type="ECO:0000256" key="3">
    <source>
        <dbReference type="PIRSR" id="PIRSR000106-1"/>
    </source>
</evidence>
<feature type="active site" description="Proton acceptor" evidence="3">
    <location>
        <position position="102"/>
    </location>
</feature>
<comment type="similarity">
    <text evidence="1 6">Belongs to the malic enzymes family.</text>
</comment>
<dbReference type="SUPFAM" id="SSF51735">
    <property type="entry name" value="NAD(P)-binding Rossmann-fold domains"/>
    <property type="match status" value="1"/>
</dbReference>
<evidence type="ECO:0000259" key="8">
    <source>
        <dbReference type="SMART" id="SM01274"/>
    </source>
</evidence>
<evidence type="ECO:0000313" key="10">
    <source>
        <dbReference type="Proteomes" id="UP000199546"/>
    </source>
</evidence>
<dbReference type="Gene3D" id="3.40.50.720">
    <property type="entry name" value="NAD(P)-binding Rossmann-like Domain"/>
    <property type="match status" value="1"/>
</dbReference>
<feature type="binding site" evidence="4">
    <location>
        <position position="324"/>
    </location>
    <ligand>
        <name>(S)-malate</name>
        <dbReference type="ChEBI" id="CHEBI:15589"/>
    </ligand>
</feature>
<feature type="active site" description="Proton donor" evidence="3">
    <location>
        <position position="47"/>
    </location>
</feature>
<name>A0A1I6XQU2_9ACTN</name>
<evidence type="ECO:0000259" key="7">
    <source>
        <dbReference type="SMART" id="SM00919"/>
    </source>
</evidence>
<organism evidence="9 10">
    <name type="scientific">Geodermatophilus amargosae</name>
    <dbReference type="NCBI Taxonomy" id="1296565"/>
    <lineage>
        <taxon>Bacteria</taxon>
        <taxon>Bacillati</taxon>
        <taxon>Actinomycetota</taxon>
        <taxon>Actinomycetes</taxon>
        <taxon>Geodermatophilales</taxon>
        <taxon>Geodermatophilaceae</taxon>
        <taxon>Geodermatophilus</taxon>
    </lineage>
</organism>
<evidence type="ECO:0000256" key="1">
    <source>
        <dbReference type="ARBA" id="ARBA00008785"/>
    </source>
</evidence>
<feature type="domain" description="Malic enzyme NAD-binding" evidence="7">
    <location>
        <begin position="171"/>
        <end position="391"/>
    </location>
</feature>
<dbReference type="SUPFAM" id="SSF53223">
    <property type="entry name" value="Aminoacid dehydrogenase-like, N-terminal domain"/>
    <property type="match status" value="1"/>
</dbReference>
<evidence type="ECO:0000256" key="5">
    <source>
        <dbReference type="PIRSR" id="PIRSR000106-3"/>
    </source>
</evidence>